<dbReference type="Proteomes" id="UP000265520">
    <property type="component" value="Unassembled WGS sequence"/>
</dbReference>
<evidence type="ECO:0000259" key="1">
    <source>
        <dbReference type="Pfam" id="PF25597"/>
    </source>
</evidence>
<keyword evidence="3" id="KW-1185">Reference proteome</keyword>
<reference evidence="2 3" key="1">
    <citation type="journal article" date="2018" name="Front. Plant Sci.">
        <title>Red Clover (Trifolium pratense) and Zigzag Clover (T. medium) - A Picture of Genomic Similarities and Differences.</title>
        <authorList>
            <person name="Dluhosova J."/>
            <person name="Istvanek J."/>
            <person name="Nedelnik J."/>
            <person name="Repkova J."/>
        </authorList>
    </citation>
    <scope>NUCLEOTIDE SEQUENCE [LARGE SCALE GENOMIC DNA]</scope>
    <source>
        <strain evidence="3">cv. 10/8</strain>
        <tissue evidence="2">Leaf</tissue>
    </source>
</reference>
<evidence type="ECO:0000313" key="3">
    <source>
        <dbReference type="Proteomes" id="UP000265520"/>
    </source>
</evidence>
<organism evidence="2 3">
    <name type="scientific">Trifolium medium</name>
    <dbReference type="NCBI Taxonomy" id="97028"/>
    <lineage>
        <taxon>Eukaryota</taxon>
        <taxon>Viridiplantae</taxon>
        <taxon>Streptophyta</taxon>
        <taxon>Embryophyta</taxon>
        <taxon>Tracheophyta</taxon>
        <taxon>Spermatophyta</taxon>
        <taxon>Magnoliopsida</taxon>
        <taxon>eudicotyledons</taxon>
        <taxon>Gunneridae</taxon>
        <taxon>Pentapetalae</taxon>
        <taxon>rosids</taxon>
        <taxon>fabids</taxon>
        <taxon>Fabales</taxon>
        <taxon>Fabaceae</taxon>
        <taxon>Papilionoideae</taxon>
        <taxon>50 kb inversion clade</taxon>
        <taxon>NPAAA clade</taxon>
        <taxon>Hologalegina</taxon>
        <taxon>IRL clade</taxon>
        <taxon>Trifolieae</taxon>
        <taxon>Trifolium</taxon>
    </lineage>
</organism>
<name>A0A392SIM4_9FABA</name>
<dbReference type="InterPro" id="IPR057670">
    <property type="entry name" value="SH3_retrovirus"/>
</dbReference>
<protein>
    <recommendedName>
        <fullName evidence="1">Retroviral polymerase SH3-like domain-containing protein</fullName>
    </recommendedName>
</protein>
<accession>A0A392SIM4</accession>
<dbReference type="Pfam" id="PF25597">
    <property type="entry name" value="SH3_retrovirus"/>
    <property type="match status" value="1"/>
</dbReference>
<dbReference type="AlphaFoldDB" id="A0A392SIM4"/>
<sequence>MVLVGYHSTGGYRLYDPINKTIVIRRDVIVDEMKEWDRNNNKKNESVSIMFDDVQTVPTEENSDVEARRSTRARKLPPRLNDCIITRDNEITDEG</sequence>
<dbReference type="EMBL" id="LXQA010380866">
    <property type="protein sequence ID" value="MCI48054.1"/>
    <property type="molecule type" value="Genomic_DNA"/>
</dbReference>
<comment type="caution">
    <text evidence="2">The sequence shown here is derived from an EMBL/GenBank/DDBJ whole genome shotgun (WGS) entry which is preliminary data.</text>
</comment>
<evidence type="ECO:0000313" key="2">
    <source>
        <dbReference type="EMBL" id="MCI48054.1"/>
    </source>
</evidence>
<proteinExistence type="predicted"/>
<feature type="domain" description="Retroviral polymerase SH3-like" evidence="1">
    <location>
        <begin position="2"/>
        <end position="43"/>
    </location>
</feature>
<feature type="non-terminal residue" evidence="2">
    <location>
        <position position="95"/>
    </location>
</feature>